<comment type="caution">
    <text evidence="1">The sequence shown here is derived from an EMBL/GenBank/DDBJ whole genome shotgun (WGS) entry which is preliminary data.</text>
</comment>
<evidence type="ECO:0008006" key="2">
    <source>
        <dbReference type="Google" id="ProtNLM"/>
    </source>
</evidence>
<proteinExistence type="predicted"/>
<protein>
    <recommendedName>
        <fullName evidence="2">Translation elongation factor-like protein</fullName>
    </recommendedName>
</protein>
<gene>
    <name evidence="1" type="ORF">ENX07_04255</name>
</gene>
<accession>A0A7C3UPR7</accession>
<dbReference type="AlphaFoldDB" id="A0A7C3UPR7"/>
<dbReference type="Gene3D" id="2.40.30.10">
    <property type="entry name" value="Translation factors"/>
    <property type="match status" value="1"/>
</dbReference>
<reference evidence="1" key="1">
    <citation type="journal article" date="2020" name="mSystems">
        <title>Genome- and Community-Level Interaction Insights into Carbon Utilization and Element Cycling Functions of Hydrothermarchaeota in Hydrothermal Sediment.</title>
        <authorList>
            <person name="Zhou Z."/>
            <person name="Liu Y."/>
            <person name="Xu W."/>
            <person name="Pan J."/>
            <person name="Luo Z.H."/>
            <person name="Li M."/>
        </authorList>
    </citation>
    <scope>NUCLEOTIDE SEQUENCE [LARGE SCALE GENOMIC DNA]</scope>
    <source>
        <strain evidence="1">SpSt-906</strain>
    </source>
</reference>
<organism evidence="1">
    <name type="scientific">candidate division WOR-3 bacterium</name>
    <dbReference type="NCBI Taxonomy" id="2052148"/>
    <lineage>
        <taxon>Bacteria</taxon>
        <taxon>Bacteria division WOR-3</taxon>
    </lineage>
</organism>
<dbReference type="SUPFAM" id="SSF50447">
    <property type="entry name" value="Translation proteins"/>
    <property type="match status" value="1"/>
</dbReference>
<dbReference type="InterPro" id="IPR009000">
    <property type="entry name" value="Transl_B-barrel_sf"/>
</dbReference>
<sequence>MELKVGVVTHYYSKIGVAIVEITDEPLSIGDVIHIKGHTTDFQDTVTSMQIEHQPIQTAKKGDIIGLKVSGKCHEKDIVYKVLP</sequence>
<dbReference type="EMBL" id="DTMQ01000027">
    <property type="protein sequence ID" value="HGE99264.1"/>
    <property type="molecule type" value="Genomic_DNA"/>
</dbReference>
<evidence type="ECO:0000313" key="1">
    <source>
        <dbReference type="EMBL" id="HGE99264.1"/>
    </source>
</evidence>
<name>A0A7C3UPR7_UNCW3</name>